<evidence type="ECO:0000256" key="1">
    <source>
        <dbReference type="SAM" id="MobiDB-lite"/>
    </source>
</evidence>
<name>A0ABM4IN66_ODOVR</name>
<sequence length="291" mass="33016">MPAQTPELEMMDEDRLIEEVLDKFVNCHEQTYEEFLRTFTHLSKGAKCKESACQFRRRKRCLFHPWVGEDPLEKKMATHSSIPAWKIPWTEETDNVTKREAFGTNSSENNFTSIKFTQRNEPNDHHLRNKAMFLRTSSQCSEEEQIMIGDGQKAGSCFQGDLNRAGEVKVDNFLDIEDLDLDEEINPQLSKDVLLLPGQVEQEVSLSVPSYIPSVAGQPLTPGTKPGPTVKGADKQREEIVGDEVQPFSLDEEFDYDAVVLTPKFTPAELNAIKELSKQKTKSADLEEPHD</sequence>
<dbReference type="PANTHER" id="PTHR35543">
    <property type="entry name" value="PROTEIN C11ORF74"/>
    <property type="match status" value="1"/>
</dbReference>
<dbReference type="Pfam" id="PF17722">
    <property type="entry name" value="IFTAP"/>
    <property type="match status" value="2"/>
</dbReference>
<dbReference type="InterPro" id="IPR040028">
    <property type="entry name" value="IFTAP"/>
</dbReference>
<feature type="region of interest" description="Disordered" evidence="1">
    <location>
        <begin position="217"/>
        <end position="236"/>
    </location>
</feature>
<accession>A0ABM4IN66</accession>
<evidence type="ECO:0000313" key="2">
    <source>
        <dbReference type="Proteomes" id="UP001652640"/>
    </source>
</evidence>
<organism evidence="2 4">
    <name type="scientific">Odocoileus virginianus</name>
    <name type="common">White-tailed deer</name>
    <dbReference type="NCBI Taxonomy" id="9874"/>
    <lineage>
        <taxon>Eukaryota</taxon>
        <taxon>Metazoa</taxon>
        <taxon>Chordata</taxon>
        <taxon>Craniata</taxon>
        <taxon>Vertebrata</taxon>
        <taxon>Euteleostomi</taxon>
        <taxon>Mammalia</taxon>
        <taxon>Eutheria</taxon>
        <taxon>Laurasiatheria</taxon>
        <taxon>Artiodactyla</taxon>
        <taxon>Ruminantia</taxon>
        <taxon>Pecora</taxon>
        <taxon>Cervidae</taxon>
        <taxon>Odocoileinae</taxon>
        <taxon>Odocoileus</taxon>
    </lineage>
</organism>
<proteinExistence type="predicted"/>
<dbReference type="GeneID" id="110151148"/>
<reference evidence="3 4" key="2">
    <citation type="submission" date="2025-05" db="UniProtKB">
        <authorList>
            <consortium name="RefSeq"/>
        </authorList>
    </citation>
    <scope>IDENTIFICATION</scope>
    <source>
        <tissue evidence="3 4">Tongue muscle</tissue>
    </source>
</reference>
<dbReference type="RefSeq" id="XP_070329258.1">
    <property type="nucleotide sequence ID" value="XM_070473157.1"/>
</dbReference>
<gene>
    <name evidence="3 4" type="primary">IFTAP</name>
</gene>
<evidence type="ECO:0000313" key="3">
    <source>
        <dbReference type="RefSeq" id="XP_070329258.1"/>
    </source>
</evidence>
<dbReference type="PANTHER" id="PTHR35543:SF1">
    <property type="entry name" value="INTRAFLAGELLAR TRANSPORT-ASSOCIATED PROTEIN"/>
    <property type="match status" value="1"/>
</dbReference>
<evidence type="ECO:0000313" key="4">
    <source>
        <dbReference type="RefSeq" id="XP_070329259.1"/>
    </source>
</evidence>
<protein>
    <submittedName>
        <fullName evidence="3 4">Intraflagellar transport-associated protein isoform X1</fullName>
    </submittedName>
</protein>
<keyword evidence="2" id="KW-1185">Reference proteome</keyword>
<dbReference type="RefSeq" id="XP_070329259.1">
    <property type="nucleotide sequence ID" value="XM_070473158.1"/>
</dbReference>
<reference evidence="2" key="1">
    <citation type="journal article" date="2022" name="J. Hered.">
        <title>A De Novo Chromosome-Level Genome Assembly of the White-Tailed Deer, Odocoileus Virginianus.</title>
        <authorList>
            <person name="London E.W."/>
            <person name="Roca A.L."/>
            <person name="Novakofski J.E."/>
            <person name="Mateus-Pinilla N.E."/>
        </authorList>
    </citation>
    <scope>NUCLEOTIDE SEQUENCE [LARGE SCALE GENOMIC DNA]</scope>
</reference>
<dbReference type="Proteomes" id="UP001652640">
    <property type="component" value="Chromosome 10"/>
</dbReference>